<protein>
    <recommendedName>
        <fullName evidence="4">F-box domain-containing protein</fullName>
    </recommendedName>
</protein>
<feature type="region of interest" description="Disordered" evidence="1">
    <location>
        <begin position="397"/>
        <end position="423"/>
    </location>
</feature>
<keyword evidence="3" id="KW-1185">Reference proteome</keyword>
<evidence type="ECO:0000256" key="1">
    <source>
        <dbReference type="SAM" id="MobiDB-lite"/>
    </source>
</evidence>
<dbReference type="Proteomes" id="UP000319663">
    <property type="component" value="Unassembled WGS sequence"/>
</dbReference>
<accession>A0A507QNK3</accession>
<organism evidence="2 3">
    <name type="scientific">Monascus purpureus</name>
    <name type="common">Red mold</name>
    <name type="synonym">Monascus anka</name>
    <dbReference type="NCBI Taxonomy" id="5098"/>
    <lineage>
        <taxon>Eukaryota</taxon>
        <taxon>Fungi</taxon>
        <taxon>Dikarya</taxon>
        <taxon>Ascomycota</taxon>
        <taxon>Pezizomycotina</taxon>
        <taxon>Eurotiomycetes</taxon>
        <taxon>Eurotiomycetidae</taxon>
        <taxon>Eurotiales</taxon>
        <taxon>Aspergillaceae</taxon>
        <taxon>Monascus</taxon>
    </lineage>
</organism>
<sequence length="589" mass="67791">MLAYGTAFLYNDGCLCYVCNDELRILDVHNAARVERVVDIDNLLSRIFRAAPFNRDSARLTLLNFNEGILAFLVELEQPWLIAVDVQRRTATGSRTGRLRLKTRLSSTEKLFVRHNGSYLYYGTHSVTGYGRWSQYARWAISCVDLRTGQHVTQKPIVMDQFAGDDIGQTVSFEMYRDTLYGVSNVLQFEEEEVDWTSFYTWFCIPPCRDNGEVKLQYVWRRQHREGPINDSWNDFSLRKDEATGRPIILECRREWQGGGSENRRTYYSQPLPTPEEMFGNKEHLDIYQYYQDSTTSELPDEPLRRTLDSSNKATYAPPRKRLRRYYHTEYKVKDKPSQNQNQDREFILAKTKYRTYHLPALAFVDIVNDPRADPNNPHAVPRDRLRFRTVSRKRKSPIDYDGEEGEPGTIFKPEITGQKGQPIERSEERFVSRGIWMWPPEDAPRKLDKLLCPAKRAGNVRAVADERSVIYSVNQDGDMGDHQAIILISFDPGLGFIGLERLCASGDDGNRGKPRRITISSSGQEGPAVYVDIEMSRVRDYGRRQGSGQVSRTVMLGTGKSARTGQGSSFIREEPAMYLSIGRGYWLR</sequence>
<evidence type="ECO:0000313" key="3">
    <source>
        <dbReference type="Proteomes" id="UP000319663"/>
    </source>
</evidence>
<gene>
    <name evidence="2" type="ORF">MPDQ_002171</name>
</gene>
<dbReference type="STRING" id="5098.A0A507QNK3"/>
<proteinExistence type="predicted"/>
<comment type="caution">
    <text evidence="2">The sequence shown here is derived from an EMBL/GenBank/DDBJ whole genome shotgun (WGS) entry which is preliminary data.</text>
</comment>
<evidence type="ECO:0000313" key="2">
    <source>
        <dbReference type="EMBL" id="TQB69201.1"/>
    </source>
</evidence>
<reference evidence="2 3" key="1">
    <citation type="submission" date="2019-06" db="EMBL/GenBank/DDBJ databases">
        <title>Wine fermentation using esterase from Monascus purpureus.</title>
        <authorList>
            <person name="Geng C."/>
            <person name="Zhang Y."/>
        </authorList>
    </citation>
    <scope>NUCLEOTIDE SEQUENCE [LARGE SCALE GENOMIC DNA]</scope>
    <source>
        <strain evidence="2">HQ1</strain>
    </source>
</reference>
<evidence type="ECO:0008006" key="4">
    <source>
        <dbReference type="Google" id="ProtNLM"/>
    </source>
</evidence>
<dbReference type="EMBL" id="VIFY01000166">
    <property type="protein sequence ID" value="TQB69201.1"/>
    <property type="molecule type" value="Genomic_DNA"/>
</dbReference>
<name>A0A507QNK3_MONPU</name>
<dbReference type="AlphaFoldDB" id="A0A507QNK3"/>